<proteinExistence type="predicted"/>
<dbReference type="CDD" id="cd06170">
    <property type="entry name" value="LuxR_C_like"/>
    <property type="match status" value="1"/>
</dbReference>
<dbReference type="Pfam" id="PF00196">
    <property type="entry name" value="GerE"/>
    <property type="match status" value="1"/>
</dbReference>
<dbReference type="InterPro" id="IPR001789">
    <property type="entry name" value="Sig_transdc_resp-reg_receiver"/>
</dbReference>
<evidence type="ECO:0000313" key="7">
    <source>
        <dbReference type="Proteomes" id="UP000193355"/>
    </source>
</evidence>
<dbReference type="SUPFAM" id="SSF46894">
    <property type="entry name" value="C-terminal effector domain of the bipartite response regulators"/>
    <property type="match status" value="1"/>
</dbReference>
<organism evidence="6 7">
    <name type="scientific">Dethiosulfovibrio salsuginis</name>
    <dbReference type="NCBI Taxonomy" id="561720"/>
    <lineage>
        <taxon>Bacteria</taxon>
        <taxon>Thermotogati</taxon>
        <taxon>Synergistota</taxon>
        <taxon>Synergistia</taxon>
        <taxon>Synergistales</taxon>
        <taxon>Dethiosulfovibrionaceae</taxon>
        <taxon>Dethiosulfovibrio</taxon>
    </lineage>
</organism>
<dbReference type="AlphaFoldDB" id="A0A1X7L5A1"/>
<dbReference type="InterPro" id="IPR039420">
    <property type="entry name" value="WalR-like"/>
</dbReference>
<dbReference type="PROSITE" id="PS50043">
    <property type="entry name" value="HTH_LUXR_2"/>
    <property type="match status" value="1"/>
</dbReference>
<protein>
    <submittedName>
        <fullName evidence="6">Two component transcriptional regulator, LuxR family</fullName>
    </submittedName>
</protein>
<feature type="domain" description="Response regulatory" evidence="5">
    <location>
        <begin position="9"/>
        <end position="125"/>
    </location>
</feature>
<dbReference type="SUPFAM" id="SSF52172">
    <property type="entry name" value="CheY-like"/>
    <property type="match status" value="1"/>
</dbReference>
<evidence type="ECO:0000259" key="5">
    <source>
        <dbReference type="PROSITE" id="PS50110"/>
    </source>
</evidence>
<dbReference type="InterPro" id="IPR000792">
    <property type="entry name" value="Tscrpt_reg_LuxR_C"/>
</dbReference>
<keyword evidence="1 3" id="KW-0597">Phosphoprotein</keyword>
<dbReference type="Proteomes" id="UP000193355">
    <property type="component" value="Unassembled WGS sequence"/>
</dbReference>
<dbReference type="InterPro" id="IPR058245">
    <property type="entry name" value="NreC/VraR/RcsB-like_REC"/>
</dbReference>
<evidence type="ECO:0000256" key="1">
    <source>
        <dbReference type="ARBA" id="ARBA00022553"/>
    </source>
</evidence>
<dbReference type="SMART" id="SM00448">
    <property type="entry name" value="REC"/>
    <property type="match status" value="1"/>
</dbReference>
<dbReference type="GO" id="GO:0003677">
    <property type="term" value="F:DNA binding"/>
    <property type="evidence" value="ECO:0007669"/>
    <property type="project" value="UniProtKB-KW"/>
</dbReference>
<evidence type="ECO:0000256" key="2">
    <source>
        <dbReference type="ARBA" id="ARBA00023125"/>
    </source>
</evidence>
<keyword evidence="7" id="KW-1185">Reference proteome</keyword>
<feature type="modified residue" description="4-aspartylphosphate" evidence="3">
    <location>
        <position position="60"/>
    </location>
</feature>
<dbReference type="GO" id="GO:0000160">
    <property type="term" value="P:phosphorelay signal transduction system"/>
    <property type="evidence" value="ECO:0007669"/>
    <property type="project" value="InterPro"/>
</dbReference>
<dbReference type="Pfam" id="PF00072">
    <property type="entry name" value="Response_reg"/>
    <property type="match status" value="1"/>
</dbReference>
<accession>A0A1X7L5A1</accession>
<dbReference type="SMART" id="SM00421">
    <property type="entry name" value="HTH_LUXR"/>
    <property type="match status" value="1"/>
</dbReference>
<dbReference type="PROSITE" id="PS50110">
    <property type="entry name" value="RESPONSE_REGULATORY"/>
    <property type="match status" value="1"/>
</dbReference>
<dbReference type="GO" id="GO:0006355">
    <property type="term" value="P:regulation of DNA-templated transcription"/>
    <property type="evidence" value="ECO:0007669"/>
    <property type="project" value="InterPro"/>
</dbReference>
<evidence type="ECO:0000313" key="6">
    <source>
        <dbReference type="EMBL" id="SMG48905.1"/>
    </source>
</evidence>
<dbReference type="PRINTS" id="PR00038">
    <property type="entry name" value="HTHLUXR"/>
</dbReference>
<dbReference type="PANTHER" id="PTHR43214">
    <property type="entry name" value="TWO-COMPONENT RESPONSE REGULATOR"/>
    <property type="match status" value="1"/>
</dbReference>
<reference evidence="7" key="1">
    <citation type="submission" date="2017-04" db="EMBL/GenBank/DDBJ databases">
        <authorList>
            <person name="Varghese N."/>
            <person name="Submissions S."/>
        </authorList>
    </citation>
    <scope>NUCLEOTIDE SEQUENCE [LARGE SCALE GENOMIC DNA]</scope>
    <source>
        <strain evidence="7">USBA 82</strain>
    </source>
</reference>
<dbReference type="InterPro" id="IPR016032">
    <property type="entry name" value="Sig_transdc_resp-reg_C-effctor"/>
</dbReference>
<name>A0A1X7L5A1_9BACT</name>
<sequence>MIWTVTSIKVMVVDDHEIFRTALVNIIGLEEDMEVVGEAGDGLEALALLETVAPDIALVDVTMPRMGGAELVRQMESRGIGLPVVALTAMEDERSVLELSRAGVRGYILKTSGFDDLVKAIRSVFHGGDYVDPKVASKLLSGFSKHRDKGDVFDRLSDRELEVLFWLSQGLNGQDIAERLFLSDKTVKNHISHILSKLEVSDRTQAVSLAWRSGLAAKSPEEFRR</sequence>
<dbReference type="STRING" id="561720.SAMN06275492_14722"/>
<evidence type="ECO:0000259" key="4">
    <source>
        <dbReference type="PROSITE" id="PS50043"/>
    </source>
</evidence>
<keyword evidence="2" id="KW-0238">DNA-binding</keyword>
<dbReference type="Gene3D" id="3.40.50.2300">
    <property type="match status" value="1"/>
</dbReference>
<feature type="domain" description="HTH luxR-type" evidence="4">
    <location>
        <begin position="149"/>
        <end position="214"/>
    </location>
</feature>
<evidence type="ECO:0000256" key="3">
    <source>
        <dbReference type="PROSITE-ProRule" id="PRU00169"/>
    </source>
</evidence>
<dbReference type="InterPro" id="IPR011006">
    <property type="entry name" value="CheY-like_superfamily"/>
</dbReference>
<gene>
    <name evidence="6" type="ORF">SAMN06275492_14722</name>
</gene>
<dbReference type="EMBL" id="FXBB01000047">
    <property type="protein sequence ID" value="SMG48905.1"/>
    <property type="molecule type" value="Genomic_DNA"/>
</dbReference>
<dbReference type="CDD" id="cd17535">
    <property type="entry name" value="REC_NarL-like"/>
    <property type="match status" value="1"/>
</dbReference>